<evidence type="ECO:0000313" key="3">
    <source>
        <dbReference type="EMBL" id="MFI1715838.1"/>
    </source>
</evidence>
<dbReference type="RefSeq" id="WP_398710563.1">
    <property type="nucleotide sequence ID" value="NZ_JBIRUI010000008.1"/>
</dbReference>
<evidence type="ECO:0000256" key="1">
    <source>
        <dbReference type="SAM" id="MobiDB-lite"/>
    </source>
</evidence>
<keyword evidence="2" id="KW-1133">Transmembrane helix</keyword>
<gene>
    <name evidence="3" type="ORF">ACH407_19975</name>
</gene>
<feature type="transmembrane region" description="Helical" evidence="2">
    <location>
        <begin position="886"/>
        <end position="906"/>
    </location>
</feature>
<evidence type="ECO:0000313" key="4">
    <source>
        <dbReference type="Proteomes" id="UP001611339"/>
    </source>
</evidence>
<proteinExistence type="predicted"/>
<organism evidence="3 4">
    <name type="scientific">Streptomyces litmocidini</name>
    <dbReference type="NCBI Taxonomy" id="67318"/>
    <lineage>
        <taxon>Bacteria</taxon>
        <taxon>Bacillati</taxon>
        <taxon>Actinomycetota</taxon>
        <taxon>Actinomycetes</taxon>
        <taxon>Kitasatosporales</taxon>
        <taxon>Streptomycetaceae</taxon>
        <taxon>Streptomyces</taxon>
    </lineage>
</organism>
<keyword evidence="4" id="KW-1185">Reference proteome</keyword>
<reference evidence="3 4" key="1">
    <citation type="submission" date="2024-10" db="EMBL/GenBank/DDBJ databases">
        <title>The Natural Products Discovery Center: Release of the First 8490 Sequenced Strains for Exploring Actinobacteria Biosynthetic Diversity.</title>
        <authorList>
            <person name="Kalkreuter E."/>
            <person name="Kautsar S.A."/>
            <person name="Yang D."/>
            <person name="Bader C.D."/>
            <person name="Teijaro C.N."/>
            <person name="Fluegel L."/>
            <person name="Davis C.M."/>
            <person name="Simpson J.R."/>
            <person name="Lauterbach L."/>
            <person name="Steele A.D."/>
            <person name="Gui C."/>
            <person name="Meng S."/>
            <person name="Li G."/>
            <person name="Viehrig K."/>
            <person name="Ye F."/>
            <person name="Su P."/>
            <person name="Kiefer A.F."/>
            <person name="Nichols A."/>
            <person name="Cepeda A.J."/>
            <person name="Yan W."/>
            <person name="Fan B."/>
            <person name="Jiang Y."/>
            <person name="Adhikari A."/>
            <person name="Zheng C.-J."/>
            <person name="Schuster L."/>
            <person name="Cowan T.M."/>
            <person name="Smanski M.J."/>
            <person name="Chevrette M.G."/>
            <person name="De Carvalho L.P.S."/>
            <person name="Shen B."/>
        </authorList>
    </citation>
    <scope>NUCLEOTIDE SEQUENCE [LARGE SCALE GENOMIC DNA]</scope>
    <source>
        <strain evidence="3 4">NPDC020602</strain>
    </source>
</reference>
<accession>A0ABW7U8B7</accession>
<feature type="compositionally biased region" description="Basic and acidic residues" evidence="1">
    <location>
        <begin position="471"/>
        <end position="542"/>
    </location>
</feature>
<feature type="compositionally biased region" description="Basic and acidic residues" evidence="1">
    <location>
        <begin position="438"/>
        <end position="461"/>
    </location>
</feature>
<feature type="compositionally biased region" description="Basic and acidic residues" evidence="1">
    <location>
        <begin position="355"/>
        <end position="389"/>
    </location>
</feature>
<name>A0ABW7U8B7_9ACTN</name>
<feature type="region of interest" description="Disordered" evidence="1">
    <location>
        <begin position="279"/>
        <end position="689"/>
    </location>
</feature>
<keyword evidence="2" id="KW-0472">Membrane</keyword>
<sequence>MTRTENEADQIVFRWDSENLTGNTGFGPVAWSGPRDETENLFQLFGPVLRASGDETRPALIRLRRRDQVVLVRRAPFTDADGRTSVLCHALVGAAPLLAPAVCLGLHDWDWDGAAGAAGARGPLPVVPAEALVPAASRGGLPELDRLLPYAAEELVGAVAEFLRHPDDLFTVLDERGDTACPVLWGLHSMLGALTRRPWTFATHDTLELPSLRYVFVGRWSGAASRNTERRRVDPRERCGDRAEEVAARLVRHHLWEVEEGKGRDRVIGRALRTAATTHRGPLLETASRVADRLDAVDPRTSTSRRRNPLPPEPEDRDRGTPLRPAAEPAPGYGGRRDRTAPHPGYEETPGGGYGERREQNPPPSRDEDARGAGVRREQSPPDLREEGGRGAGYGGAGGRRDLNAPGARGQGTPEAPDQGAPGFRGQGSPDPRDEDVPDRRYEGTGGRRDQAAPDPWRRGAPEVPDQGFPGDREQDSPGRRHLDPRDPDPRDSDPRHLDPRDPDPRHPDPRDPDPWHPDFRDPDSRVPDPRRSDPRHPDPRHPGTQPPTPRPPASSDSRRSGPADDGYPDPSGSPYPAVPGEAPAVRSDGVPDGTGRGERPAPSGRRPGSDGAPGASWAPDGHGTEPPAGPGRVPPHTPEPPLPPAPPSAPVPRPAEEPRPVDCPRPVLQTVEPEWTGPGKGVRRTRAREAGTSLVHKLPTVRSVEEARELVVKGGDRELLDALSRPQAYDVVTVLLREIARRLPSWGRPMRRDLCEVAIAQKLWAVPPHAREDSSEPPEGLRAANAAALHRWAVRPLLGGGDAPVGTVAELLSLLRTSPEPSAREAFWLIVDGERPGLPDAVWLTLLKEACGLPRTAHRPAPPSPAPARPDDPGDGYTRRFLRRAAFLIGGLVVAIVLIGVAQWVR</sequence>
<evidence type="ECO:0000256" key="2">
    <source>
        <dbReference type="SAM" id="Phobius"/>
    </source>
</evidence>
<comment type="caution">
    <text evidence="3">The sequence shown here is derived from an EMBL/GenBank/DDBJ whole genome shotgun (WGS) entry which is preliminary data.</text>
</comment>
<protein>
    <submittedName>
        <fullName evidence="3">Uncharacterized protein</fullName>
    </submittedName>
</protein>
<dbReference type="Proteomes" id="UP001611339">
    <property type="component" value="Unassembled WGS sequence"/>
</dbReference>
<feature type="compositionally biased region" description="Pro residues" evidence="1">
    <location>
        <begin position="628"/>
        <end position="654"/>
    </location>
</feature>
<dbReference type="EMBL" id="JBIRUI010000008">
    <property type="protein sequence ID" value="MFI1715838.1"/>
    <property type="molecule type" value="Genomic_DNA"/>
</dbReference>
<keyword evidence="2" id="KW-0812">Transmembrane</keyword>
<feature type="region of interest" description="Disordered" evidence="1">
    <location>
        <begin position="856"/>
        <end position="876"/>
    </location>
</feature>